<protein>
    <submittedName>
        <fullName evidence="3">META domain-containing protein</fullName>
    </submittedName>
</protein>
<dbReference type="InterPro" id="IPR053147">
    <property type="entry name" value="Hsp_HslJ-like"/>
</dbReference>
<evidence type="ECO:0000313" key="4">
    <source>
        <dbReference type="Proteomes" id="UP000824259"/>
    </source>
</evidence>
<keyword evidence="1" id="KW-0732">Signal</keyword>
<dbReference type="InterPro" id="IPR038670">
    <property type="entry name" value="HslJ-like_sf"/>
</dbReference>
<feature type="signal peptide" evidence="1">
    <location>
        <begin position="1"/>
        <end position="19"/>
    </location>
</feature>
<dbReference type="PANTHER" id="PTHR35535:SF1">
    <property type="entry name" value="HEAT SHOCK PROTEIN HSLJ"/>
    <property type="match status" value="1"/>
</dbReference>
<dbReference type="PANTHER" id="PTHR35535">
    <property type="entry name" value="HEAT SHOCK PROTEIN HSLJ"/>
    <property type="match status" value="1"/>
</dbReference>
<feature type="chain" id="PRO_5038985355" evidence="1">
    <location>
        <begin position="20"/>
        <end position="140"/>
    </location>
</feature>
<dbReference type="Proteomes" id="UP000824259">
    <property type="component" value="Unassembled WGS sequence"/>
</dbReference>
<dbReference type="InterPro" id="IPR005184">
    <property type="entry name" value="DUF306_Meta_HslJ"/>
</dbReference>
<dbReference type="AlphaFoldDB" id="A0A9D2L4V5"/>
<accession>A0A9D2L4V5</accession>
<dbReference type="Pfam" id="PF03724">
    <property type="entry name" value="META"/>
    <property type="match status" value="1"/>
</dbReference>
<reference evidence="3" key="1">
    <citation type="journal article" date="2021" name="PeerJ">
        <title>Extensive microbial diversity within the chicken gut microbiome revealed by metagenomics and culture.</title>
        <authorList>
            <person name="Gilroy R."/>
            <person name="Ravi A."/>
            <person name="Getino M."/>
            <person name="Pursley I."/>
            <person name="Horton D.L."/>
            <person name="Alikhan N.F."/>
            <person name="Baker D."/>
            <person name="Gharbi K."/>
            <person name="Hall N."/>
            <person name="Watson M."/>
            <person name="Adriaenssens E.M."/>
            <person name="Foster-Nyarko E."/>
            <person name="Jarju S."/>
            <person name="Secka A."/>
            <person name="Antonio M."/>
            <person name="Oren A."/>
            <person name="Chaudhuri R.R."/>
            <person name="La Ragione R."/>
            <person name="Hildebrand F."/>
            <person name="Pallen M.J."/>
        </authorList>
    </citation>
    <scope>NUCLEOTIDE SEQUENCE</scope>
    <source>
        <strain evidence="3">CHK169-11906</strain>
    </source>
</reference>
<organism evidence="3 4">
    <name type="scientific">Candidatus Alistipes avicola</name>
    <dbReference type="NCBI Taxonomy" id="2838432"/>
    <lineage>
        <taxon>Bacteria</taxon>
        <taxon>Pseudomonadati</taxon>
        <taxon>Bacteroidota</taxon>
        <taxon>Bacteroidia</taxon>
        <taxon>Bacteroidales</taxon>
        <taxon>Rikenellaceae</taxon>
        <taxon>Alistipes</taxon>
    </lineage>
</organism>
<reference evidence="3" key="2">
    <citation type="submission" date="2021-04" db="EMBL/GenBank/DDBJ databases">
        <authorList>
            <person name="Gilroy R."/>
        </authorList>
    </citation>
    <scope>NUCLEOTIDE SEQUENCE</scope>
    <source>
        <strain evidence="3">CHK169-11906</strain>
    </source>
</reference>
<evidence type="ECO:0000313" key="3">
    <source>
        <dbReference type="EMBL" id="HJA99247.1"/>
    </source>
</evidence>
<evidence type="ECO:0000256" key="1">
    <source>
        <dbReference type="SAM" id="SignalP"/>
    </source>
</evidence>
<dbReference type="PROSITE" id="PS51257">
    <property type="entry name" value="PROKAR_LIPOPROTEIN"/>
    <property type="match status" value="1"/>
</dbReference>
<name>A0A9D2L4V5_9BACT</name>
<gene>
    <name evidence="3" type="ORF">H9779_06605</name>
</gene>
<feature type="domain" description="DUF306" evidence="2">
    <location>
        <begin position="32"/>
        <end position="130"/>
    </location>
</feature>
<sequence length="140" mass="15392">MRGLIKAMLMIVVAIGTMACCHCKKVQRSDNKPLIGTEWQLVQMDGRGVSVEADLFTVVFGQENRLSGLGACNRLTGDYEATETGALKIGELASTRMACPGMDRERAFFKMLTEATHYEIDGPMLMILTNGELKAVFQAR</sequence>
<dbReference type="Gene3D" id="2.40.128.270">
    <property type="match status" value="1"/>
</dbReference>
<evidence type="ECO:0000259" key="2">
    <source>
        <dbReference type="Pfam" id="PF03724"/>
    </source>
</evidence>
<dbReference type="EMBL" id="DWYR01000019">
    <property type="protein sequence ID" value="HJA99247.1"/>
    <property type="molecule type" value="Genomic_DNA"/>
</dbReference>
<proteinExistence type="predicted"/>
<comment type="caution">
    <text evidence="3">The sequence shown here is derived from an EMBL/GenBank/DDBJ whole genome shotgun (WGS) entry which is preliminary data.</text>
</comment>